<sequence length="77" mass="8640">MNGENLYILYEEPGKPALRKKLVFDEKSLCGDEERSIVCMALSVSDFGLVNGGRVEIKGIVSEDQVLVRQVIRKNIE</sequence>
<proteinExistence type="predicted"/>
<accession>A0A0G0PYA5</accession>
<dbReference type="EMBL" id="LBXO01000015">
    <property type="protein sequence ID" value="KKR33109.1"/>
    <property type="molecule type" value="Genomic_DNA"/>
</dbReference>
<dbReference type="Proteomes" id="UP000034137">
    <property type="component" value="Unassembled WGS sequence"/>
</dbReference>
<comment type="caution">
    <text evidence="1">The sequence shown here is derived from an EMBL/GenBank/DDBJ whole genome shotgun (WGS) entry which is preliminary data.</text>
</comment>
<organism evidence="1 2">
    <name type="scientific">Candidatus Falkowbacteria bacterium GW2011_GWF2_39_8</name>
    <dbReference type="NCBI Taxonomy" id="1618642"/>
    <lineage>
        <taxon>Bacteria</taxon>
        <taxon>Candidatus Falkowiibacteriota</taxon>
    </lineage>
</organism>
<gene>
    <name evidence="1" type="ORF">UT64_C0015G0021</name>
</gene>
<protein>
    <submittedName>
        <fullName evidence="1">Uncharacterized protein</fullName>
    </submittedName>
</protein>
<evidence type="ECO:0000313" key="2">
    <source>
        <dbReference type="Proteomes" id="UP000034137"/>
    </source>
</evidence>
<reference evidence="1 2" key="1">
    <citation type="journal article" date="2015" name="Nature">
        <title>rRNA introns, odd ribosomes, and small enigmatic genomes across a large radiation of phyla.</title>
        <authorList>
            <person name="Brown C.T."/>
            <person name="Hug L.A."/>
            <person name="Thomas B.C."/>
            <person name="Sharon I."/>
            <person name="Castelle C.J."/>
            <person name="Singh A."/>
            <person name="Wilkins M.J."/>
            <person name="Williams K.H."/>
            <person name="Banfield J.F."/>
        </authorList>
    </citation>
    <scope>NUCLEOTIDE SEQUENCE [LARGE SCALE GENOMIC DNA]</scope>
</reference>
<name>A0A0G0PYA5_9BACT</name>
<evidence type="ECO:0000313" key="1">
    <source>
        <dbReference type="EMBL" id="KKR33109.1"/>
    </source>
</evidence>
<dbReference type="AlphaFoldDB" id="A0A0G0PYA5"/>